<evidence type="ECO:0000256" key="1">
    <source>
        <dbReference type="SAM" id="MobiDB-lite"/>
    </source>
</evidence>
<feature type="compositionally biased region" description="Gly residues" evidence="1">
    <location>
        <begin position="1"/>
        <end position="11"/>
    </location>
</feature>
<feature type="region of interest" description="Disordered" evidence="1">
    <location>
        <begin position="99"/>
        <end position="120"/>
    </location>
</feature>
<evidence type="ECO:0000313" key="3">
    <source>
        <dbReference type="Proteomes" id="UP001221898"/>
    </source>
</evidence>
<comment type="caution">
    <text evidence="2">The sequence shown here is derived from an EMBL/GenBank/DDBJ whole genome shotgun (WGS) entry which is preliminary data.</text>
</comment>
<organism evidence="2 3">
    <name type="scientific">Aldrovandia affinis</name>
    <dbReference type="NCBI Taxonomy" id="143900"/>
    <lineage>
        <taxon>Eukaryota</taxon>
        <taxon>Metazoa</taxon>
        <taxon>Chordata</taxon>
        <taxon>Craniata</taxon>
        <taxon>Vertebrata</taxon>
        <taxon>Euteleostomi</taxon>
        <taxon>Actinopterygii</taxon>
        <taxon>Neopterygii</taxon>
        <taxon>Teleostei</taxon>
        <taxon>Notacanthiformes</taxon>
        <taxon>Halosauridae</taxon>
        <taxon>Aldrovandia</taxon>
    </lineage>
</organism>
<protein>
    <submittedName>
        <fullName evidence="2">Uncharacterized protein</fullName>
    </submittedName>
</protein>
<feature type="compositionally biased region" description="Basic and acidic residues" evidence="1">
    <location>
        <begin position="166"/>
        <end position="185"/>
    </location>
</feature>
<feature type="region of interest" description="Disordered" evidence="1">
    <location>
        <begin position="154"/>
        <end position="185"/>
    </location>
</feature>
<accession>A0AAD7RY38</accession>
<dbReference type="AlphaFoldDB" id="A0AAD7RY38"/>
<dbReference type="EMBL" id="JAINUG010000147">
    <property type="protein sequence ID" value="KAJ8392332.1"/>
    <property type="molecule type" value="Genomic_DNA"/>
</dbReference>
<dbReference type="Proteomes" id="UP001221898">
    <property type="component" value="Unassembled WGS sequence"/>
</dbReference>
<feature type="compositionally biased region" description="Basic and acidic residues" evidence="1">
    <location>
        <begin position="56"/>
        <end position="71"/>
    </location>
</feature>
<feature type="region of interest" description="Disordered" evidence="1">
    <location>
        <begin position="1"/>
        <end position="71"/>
    </location>
</feature>
<keyword evidence="3" id="KW-1185">Reference proteome</keyword>
<reference evidence="2" key="1">
    <citation type="journal article" date="2023" name="Science">
        <title>Genome structures resolve the early diversification of teleost fishes.</title>
        <authorList>
            <person name="Parey E."/>
            <person name="Louis A."/>
            <person name="Montfort J."/>
            <person name="Bouchez O."/>
            <person name="Roques C."/>
            <person name="Iampietro C."/>
            <person name="Lluch J."/>
            <person name="Castinel A."/>
            <person name="Donnadieu C."/>
            <person name="Desvignes T."/>
            <person name="Floi Bucao C."/>
            <person name="Jouanno E."/>
            <person name="Wen M."/>
            <person name="Mejri S."/>
            <person name="Dirks R."/>
            <person name="Jansen H."/>
            <person name="Henkel C."/>
            <person name="Chen W.J."/>
            <person name="Zahm M."/>
            <person name="Cabau C."/>
            <person name="Klopp C."/>
            <person name="Thompson A.W."/>
            <person name="Robinson-Rechavi M."/>
            <person name="Braasch I."/>
            <person name="Lecointre G."/>
            <person name="Bobe J."/>
            <person name="Postlethwait J.H."/>
            <person name="Berthelot C."/>
            <person name="Roest Crollius H."/>
            <person name="Guiguen Y."/>
        </authorList>
    </citation>
    <scope>NUCLEOTIDE SEQUENCE</scope>
    <source>
        <strain evidence="2">NC1722</strain>
    </source>
</reference>
<feature type="compositionally biased region" description="Polar residues" evidence="1">
    <location>
        <begin position="12"/>
        <end position="26"/>
    </location>
</feature>
<sequence length="185" mass="20104">MQGGHGEGVKTGQGQRSGTHLDQSAGPQWEETPRRDARPSLGGLNHLCASVGSLAQRERERGRGREERERETVVTGALWVYATERRGFFTAAAIRALQAPAASERSGVTRTSCRPKRSRVRPAALGRTRCSGDCGEAGRGAKIRVGVPLSHAPPFCPYQLQTSEPYTRRESREGMDNVGHRGGEQ</sequence>
<evidence type="ECO:0000313" key="2">
    <source>
        <dbReference type="EMBL" id="KAJ8392332.1"/>
    </source>
</evidence>
<name>A0AAD7RY38_9TELE</name>
<gene>
    <name evidence="2" type="ORF">AAFF_G00076960</name>
</gene>
<proteinExistence type="predicted"/>